<gene>
    <name evidence="3" type="ORF">BKA15_006116</name>
</gene>
<dbReference type="SUPFAM" id="SSF53597">
    <property type="entry name" value="Dihydrofolate reductase-like"/>
    <property type="match status" value="1"/>
</dbReference>
<feature type="compositionally biased region" description="Basic and acidic residues" evidence="1">
    <location>
        <begin position="18"/>
        <end position="31"/>
    </location>
</feature>
<dbReference type="Pfam" id="PF01872">
    <property type="entry name" value="RibD_C"/>
    <property type="match status" value="1"/>
</dbReference>
<reference evidence="3 4" key="1">
    <citation type="submission" date="2020-07" db="EMBL/GenBank/DDBJ databases">
        <title>Sequencing the genomes of 1000 actinobacteria strains.</title>
        <authorList>
            <person name="Klenk H.-P."/>
        </authorList>
    </citation>
    <scope>NUCLEOTIDE SEQUENCE [LARGE SCALE GENOMIC DNA]</scope>
    <source>
        <strain evidence="3 4">DSM 22083</strain>
    </source>
</reference>
<dbReference type="Gene3D" id="3.40.430.10">
    <property type="entry name" value="Dihydrofolate Reductase, subunit A"/>
    <property type="match status" value="1"/>
</dbReference>
<dbReference type="AlphaFoldDB" id="A0A7Y9IDE5"/>
<dbReference type="InterPro" id="IPR002734">
    <property type="entry name" value="RibDG_C"/>
</dbReference>
<evidence type="ECO:0000313" key="3">
    <source>
        <dbReference type="EMBL" id="NYE74787.1"/>
    </source>
</evidence>
<comment type="caution">
    <text evidence="3">The sequence shown here is derived from an EMBL/GenBank/DDBJ whole genome shotgun (WGS) entry which is preliminary data.</text>
</comment>
<organism evidence="3 4">
    <name type="scientific">Microlunatus parietis</name>
    <dbReference type="NCBI Taxonomy" id="682979"/>
    <lineage>
        <taxon>Bacteria</taxon>
        <taxon>Bacillati</taxon>
        <taxon>Actinomycetota</taxon>
        <taxon>Actinomycetes</taxon>
        <taxon>Propionibacteriales</taxon>
        <taxon>Propionibacteriaceae</taxon>
        <taxon>Microlunatus</taxon>
    </lineage>
</organism>
<name>A0A7Y9IDE5_9ACTN</name>
<keyword evidence="4" id="KW-1185">Reference proteome</keyword>
<dbReference type="Proteomes" id="UP000569914">
    <property type="component" value="Unassembled WGS sequence"/>
</dbReference>
<dbReference type="EMBL" id="JACCBU010000001">
    <property type="protein sequence ID" value="NYE74787.1"/>
    <property type="molecule type" value="Genomic_DNA"/>
</dbReference>
<sequence>MMTGRDPPSSRSPAGLSDQRHQPSEVHHGQDHRAGIVSLDGYIAGPDNSGFDRLFAWCTAGDVETPSAQPDRLTYRTSAATAAYLQDLVDRTGAFVVGRRQFDDTNGWGGSHPAGKLPAFVVTHRPPTGWVNTDTPFTFVTGGIESAIGQAVAAADGKDVGIGPGSIVGQALDLGLLDELRVDLVPHLLGGGTRMLDGVTDAPVDFADPKIITRTGVTHLIYRRTTST</sequence>
<dbReference type="GO" id="GO:0008703">
    <property type="term" value="F:5-amino-6-(5-phosphoribosylamino)uracil reductase activity"/>
    <property type="evidence" value="ECO:0007669"/>
    <property type="project" value="InterPro"/>
</dbReference>
<dbReference type="InterPro" id="IPR024072">
    <property type="entry name" value="DHFR-like_dom_sf"/>
</dbReference>
<feature type="domain" description="Bacterial bifunctional deaminase-reductase C-terminal" evidence="2">
    <location>
        <begin position="36"/>
        <end position="199"/>
    </location>
</feature>
<protein>
    <submittedName>
        <fullName evidence="3">Dihydrofolate reductase</fullName>
    </submittedName>
</protein>
<evidence type="ECO:0000313" key="4">
    <source>
        <dbReference type="Proteomes" id="UP000569914"/>
    </source>
</evidence>
<evidence type="ECO:0000256" key="1">
    <source>
        <dbReference type="SAM" id="MobiDB-lite"/>
    </source>
</evidence>
<evidence type="ECO:0000259" key="2">
    <source>
        <dbReference type="Pfam" id="PF01872"/>
    </source>
</evidence>
<dbReference type="GO" id="GO:0009231">
    <property type="term" value="P:riboflavin biosynthetic process"/>
    <property type="evidence" value="ECO:0007669"/>
    <property type="project" value="InterPro"/>
</dbReference>
<accession>A0A7Y9IDE5</accession>
<proteinExistence type="predicted"/>
<feature type="region of interest" description="Disordered" evidence="1">
    <location>
        <begin position="1"/>
        <end position="31"/>
    </location>
</feature>